<gene>
    <name evidence="2" type="ORF">HA252_02825</name>
    <name evidence="3" type="ORF">J4203_02120</name>
</gene>
<reference evidence="3" key="3">
    <citation type="submission" date="2021-05" db="EMBL/GenBank/DDBJ databases">
        <title>Protein family content uncovers lineage relationships and bacterial pathway maintenance mechanisms in DPANN archaea.</title>
        <authorList>
            <person name="Castelle C.J."/>
            <person name="Meheust R."/>
            <person name="Jaffe A.L."/>
            <person name="Seitz K."/>
            <person name="Gong X."/>
            <person name="Baker B.J."/>
            <person name="Banfield J.F."/>
        </authorList>
    </citation>
    <scope>NUCLEOTIDE SEQUENCE</scope>
    <source>
        <strain evidence="3">RIFCSPLOWO2_01_FULL_58_19</strain>
    </source>
</reference>
<evidence type="ECO:0000313" key="4">
    <source>
        <dbReference type="Proteomes" id="UP000564964"/>
    </source>
</evidence>
<reference evidence="4" key="1">
    <citation type="journal article" date="2020" name="bioRxiv">
        <title>A rank-normalized archaeal taxonomy based on genome phylogeny resolves widespread incomplete and uneven classifications.</title>
        <authorList>
            <person name="Rinke C."/>
            <person name="Chuvochina M."/>
            <person name="Mussig A.J."/>
            <person name="Chaumeil P.-A."/>
            <person name="Waite D.W."/>
            <person name="Whitman W.B."/>
            <person name="Parks D.H."/>
            <person name="Hugenholtz P."/>
        </authorList>
    </citation>
    <scope>NUCLEOTIDE SEQUENCE [LARGE SCALE GENOMIC DNA]</scope>
</reference>
<sequence length="97" mass="10049">MKEFKLKLESVAAIFLAALIFVSVLHALQLNALTKTVSEQQSALGGLKEKLSLAYQGASQQARASAPQAAPQSAAPSGAQSSLPKNLQNLPNMVGGC</sequence>
<comment type="caution">
    <text evidence="2">The sequence shown here is derived from an EMBL/GenBank/DDBJ whole genome shotgun (WGS) entry which is preliminary data.</text>
</comment>
<accession>A0A7J4JEW6</accession>
<dbReference type="Proteomes" id="UP000678237">
    <property type="component" value="Unassembled WGS sequence"/>
</dbReference>
<feature type="region of interest" description="Disordered" evidence="1">
    <location>
        <begin position="62"/>
        <end position="97"/>
    </location>
</feature>
<dbReference type="AlphaFoldDB" id="A0A7J4JEW6"/>
<dbReference type="EMBL" id="JAGVWE010000002">
    <property type="protein sequence ID" value="MBS3062644.1"/>
    <property type="molecule type" value="Genomic_DNA"/>
</dbReference>
<name>A0A7J4JEW6_9ARCH</name>
<evidence type="ECO:0000256" key="1">
    <source>
        <dbReference type="SAM" id="MobiDB-lite"/>
    </source>
</evidence>
<protein>
    <submittedName>
        <fullName evidence="2">Uncharacterized protein</fullName>
    </submittedName>
</protein>
<evidence type="ECO:0000313" key="3">
    <source>
        <dbReference type="EMBL" id="MBS3062644.1"/>
    </source>
</evidence>
<reference evidence="3" key="2">
    <citation type="submission" date="2021-03" db="EMBL/GenBank/DDBJ databases">
        <authorList>
            <person name="Jaffe A."/>
        </authorList>
    </citation>
    <scope>NUCLEOTIDE SEQUENCE</scope>
    <source>
        <strain evidence="3">RIFCSPLOWO2_01_FULL_58_19</strain>
    </source>
</reference>
<organism evidence="2 4">
    <name type="scientific">Candidatus Iainarchaeum sp</name>
    <dbReference type="NCBI Taxonomy" id="3101447"/>
    <lineage>
        <taxon>Archaea</taxon>
        <taxon>Candidatus Iainarchaeota</taxon>
        <taxon>Candidatus Iainarchaeia</taxon>
        <taxon>Candidatus Iainarchaeales</taxon>
        <taxon>Candidatus Iainarchaeaceae</taxon>
        <taxon>Candidatus Iainarchaeum</taxon>
    </lineage>
</organism>
<evidence type="ECO:0000313" key="2">
    <source>
        <dbReference type="EMBL" id="HIH16312.1"/>
    </source>
</evidence>
<dbReference type="Proteomes" id="UP000564964">
    <property type="component" value="Unassembled WGS sequence"/>
</dbReference>
<feature type="compositionally biased region" description="Low complexity" evidence="1">
    <location>
        <begin position="62"/>
        <end position="82"/>
    </location>
</feature>
<proteinExistence type="predicted"/>
<dbReference type="EMBL" id="DUGH01000069">
    <property type="protein sequence ID" value="HIH16312.1"/>
    <property type="molecule type" value="Genomic_DNA"/>
</dbReference>